<dbReference type="PANTHER" id="PTHR43289">
    <property type="entry name" value="MITOGEN-ACTIVATED PROTEIN KINASE KINASE KINASE 20-RELATED"/>
    <property type="match status" value="1"/>
</dbReference>
<keyword evidence="11" id="KW-1185">Reference proteome</keyword>
<evidence type="ECO:0000256" key="4">
    <source>
        <dbReference type="ARBA" id="ARBA00022741"/>
    </source>
</evidence>
<dbReference type="PROSITE" id="PS50011">
    <property type="entry name" value="PROTEIN_KINASE_DOM"/>
    <property type="match status" value="1"/>
</dbReference>
<dbReference type="InterPro" id="IPR000719">
    <property type="entry name" value="Prot_kinase_dom"/>
</dbReference>
<protein>
    <recommendedName>
        <fullName evidence="1">non-specific serine/threonine protein kinase</fullName>
        <ecNumber evidence="1">2.7.11.1</ecNumber>
    </recommendedName>
</protein>
<keyword evidence="6 7" id="KW-0067">ATP-binding</keyword>
<keyword evidence="8" id="KW-1133">Transmembrane helix</keyword>
<reference evidence="10 11" key="1">
    <citation type="submission" date="2019-02" db="EMBL/GenBank/DDBJ databases">
        <title>Deep-cultivation of Planctomycetes and their phenomic and genomic characterization uncovers novel biology.</title>
        <authorList>
            <person name="Wiegand S."/>
            <person name="Jogler M."/>
            <person name="Boedeker C."/>
            <person name="Pinto D."/>
            <person name="Vollmers J."/>
            <person name="Rivas-Marin E."/>
            <person name="Kohn T."/>
            <person name="Peeters S.H."/>
            <person name="Heuer A."/>
            <person name="Rast P."/>
            <person name="Oberbeckmann S."/>
            <person name="Bunk B."/>
            <person name="Jeske O."/>
            <person name="Meyerdierks A."/>
            <person name="Storesund J.E."/>
            <person name="Kallscheuer N."/>
            <person name="Luecker S."/>
            <person name="Lage O.M."/>
            <person name="Pohl T."/>
            <person name="Merkel B.J."/>
            <person name="Hornburger P."/>
            <person name="Mueller R.-W."/>
            <person name="Bruemmer F."/>
            <person name="Labrenz M."/>
            <person name="Spormann A.M."/>
            <person name="Op den Camp H."/>
            <person name="Overmann J."/>
            <person name="Amann R."/>
            <person name="Jetten M.S.M."/>
            <person name="Mascher T."/>
            <person name="Medema M.H."/>
            <person name="Devos D.P."/>
            <person name="Kaster A.-K."/>
            <person name="Ovreas L."/>
            <person name="Rohde M."/>
            <person name="Galperin M.Y."/>
            <person name="Jogler C."/>
        </authorList>
    </citation>
    <scope>NUCLEOTIDE SEQUENCE [LARGE SCALE GENOMIC DNA]</scope>
    <source>
        <strain evidence="10 11">ETA_A8</strain>
    </source>
</reference>
<dbReference type="AlphaFoldDB" id="A0A517YBY5"/>
<evidence type="ECO:0000259" key="9">
    <source>
        <dbReference type="PROSITE" id="PS50011"/>
    </source>
</evidence>
<proteinExistence type="predicted"/>
<evidence type="ECO:0000313" key="10">
    <source>
        <dbReference type="EMBL" id="QDU27766.1"/>
    </source>
</evidence>
<dbReference type="CDD" id="cd14014">
    <property type="entry name" value="STKc_PknB_like"/>
    <property type="match status" value="1"/>
</dbReference>
<dbReference type="SMART" id="SM00220">
    <property type="entry name" value="S_TKc"/>
    <property type="match status" value="1"/>
</dbReference>
<dbReference type="SUPFAM" id="SSF56112">
    <property type="entry name" value="Protein kinase-like (PK-like)"/>
    <property type="match status" value="1"/>
</dbReference>
<keyword evidence="3 10" id="KW-0808">Transferase</keyword>
<evidence type="ECO:0000313" key="11">
    <source>
        <dbReference type="Proteomes" id="UP000315017"/>
    </source>
</evidence>
<dbReference type="PROSITE" id="PS00108">
    <property type="entry name" value="PROTEIN_KINASE_ST"/>
    <property type="match status" value="1"/>
</dbReference>
<evidence type="ECO:0000256" key="3">
    <source>
        <dbReference type="ARBA" id="ARBA00022679"/>
    </source>
</evidence>
<keyword evidence="8" id="KW-0472">Membrane</keyword>
<keyword evidence="4 7" id="KW-0547">Nucleotide-binding</keyword>
<evidence type="ECO:0000256" key="5">
    <source>
        <dbReference type="ARBA" id="ARBA00022777"/>
    </source>
</evidence>
<keyword evidence="5 10" id="KW-0418">Kinase</keyword>
<gene>
    <name evidence="10" type="primary">pknB_10</name>
    <name evidence="10" type="ORF">ETAA8_28570</name>
</gene>
<dbReference type="FunFam" id="1.10.510.10:FF:000021">
    <property type="entry name" value="Serine/threonine protein kinase"/>
    <property type="match status" value="1"/>
</dbReference>
<dbReference type="OrthoDB" id="6111975at2"/>
<dbReference type="InterPro" id="IPR008271">
    <property type="entry name" value="Ser/Thr_kinase_AS"/>
</dbReference>
<feature type="binding site" evidence="7">
    <location>
        <position position="105"/>
    </location>
    <ligand>
        <name>ATP</name>
        <dbReference type="ChEBI" id="CHEBI:30616"/>
    </ligand>
</feature>
<dbReference type="KEGG" id="aagg:ETAA8_28570"/>
<name>A0A517YBY5_9BACT</name>
<feature type="transmembrane region" description="Helical" evidence="8">
    <location>
        <begin position="403"/>
        <end position="421"/>
    </location>
</feature>
<organism evidence="10 11">
    <name type="scientific">Anatilimnocola aggregata</name>
    <dbReference type="NCBI Taxonomy" id="2528021"/>
    <lineage>
        <taxon>Bacteria</taxon>
        <taxon>Pseudomonadati</taxon>
        <taxon>Planctomycetota</taxon>
        <taxon>Planctomycetia</taxon>
        <taxon>Pirellulales</taxon>
        <taxon>Pirellulaceae</taxon>
        <taxon>Anatilimnocola</taxon>
    </lineage>
</organism>
<evidence type="ECO:0000256" key="7">
    <source>
        <dbReference type="PROSITE-ProRule" id="PRU10141"/>
    </source>
</evidence>
<dbReference type="EMBL" id="CP036274">
    <property type="protein sequence ID" value="QDU27766.1"/>
    <property type="molecule type" value="Genomic_DNA"/>
</dbReference>
<dbReference type="InterPro" id="IPR017441">
    <property type="entry name" value="Protein_kinase_ATP_BS"/>
</dbReference>
<evidence type="ECO:0000256" key="8">
    <source>
        <dbReference type="SAM" id="Phobius"/>
    </source>
</evidence>
<dbReference type="EC" id="2.7.11.1" evidence="1"/>
<dbReference type="GO" id="GO:0005524">
    <property type="term" value="F:ATP binding"/>
    <property type="evidence" value="ECO:0007669"/>
    <property type="project" value="UniProtKB-UniRule"/>
</dbReference>
<dbReference type="Proteomes" id="UP000315017">
    <property type="component" value="Chromosome"/>
</dbReference>
<accession>A0A517YBY5</accession>
<dbReference type="InterPro" id="IPR011009">
    <property type="entry name" value="Kinase-like_dom_sf"/>
</dbReference>
<feature type="transmembrane region" description="Helical" evidence="8">
    <location>
        <begin position="433"/>
        <end position="453"/>
    </location>
</feature>
<dbReference type="GO" id="GO:0004674">
    <property type="term" value="F:protein serine/threonine kinase activity"/>
    <property type="evidence" value="ECO:0007669"/>
    <property type="project" value="UniProtKB-KW"/>
</dbReference>
<evidence type="ECO:0000256" key="1">
    <source>
        <dbReference type="ARBA" id="ARBA00012513"/>
    </source>
</evidence>
<keyword evidence="8" id="KW-0812">Transmembrane</keyword>
<feature type="transmembrane region" description="Helical" evidence="8">
    <location>
        <begin position="372"/>
        <end position="391"/>
    </location>
</feature>
<sequence length="551" mass="60911">MLIADLADRAQRGEQIDLEGQCREHPIFASDLRELWGAIMVAQVAGKSSSVAETMAPGKHDSGTGSLELPSQLGDYVLLEELGRGGMGVVFRAKQESLGREVAIKMILRGQLARHAERERFQAEAQAAAKLDHPGIVPVYEVGEIEGRPYFSMKYIRGTTLAQRLADGPMPSRDAAKLLVSVARAIHFAHEKGVLHRDLKPSNILLDEQGQPHVTDFGLAKQISDEPSLTKTGAILGTPAYMAPEQAAGNRGQVGPTSDVYSLGVVLYHMLTGRPPFQGASPVETVLMVLEQDPVPPRMLNQHADRDLEMICLRCLQKPTDLRYTSAAALARDLDAYLNDESISARSGRFAQVLAGWMRETHHAQVLENWGLLWMWHSLVLFLVCCLTNALELSGDDNRWHYFLLWTAGLGTWAAVFWALRRRMGPVTFVERQIAHIWAGSMISIALLFPLEYWLELDVLELSPMLGIINGMAFLIKAGMLTGAFYIQAFALFATAGLMALFPEYAHFIFGVVAAACFFFPGMKYYRQRLRAILAAIRKGNPVEAISQGVR</sequence>
<feature type="domain" description="Protein kinase" evidence="9">
    <location>
        <begin position="76"/>
        <end position="338"/>
    </location>
</feature>
<dbReference type="PROSITE" id="PS00107">
    <property type="entry name" value="PROTEIN_KINASE_ATP"/>
    <property type="match status" value="1"/>
</dbReference>
<evidence type="ECO:0000256" key="6">
    <source>
        <dbReference type="ARBA" id="ARBA00022840"/>
    </source>
</evidence>
<dbReference type="Pfam" id="PF00069">
    <property type="entry name" value="Pkinase"/>
    <property type="match status" value="1"/>
</dbReference>
<dbReference type="Gene3D" id="1.10.510.10">
    <property type="entry name" value="Transferase(Phosphotransferase) domain 1"/>
    <property type="match status" value="1"/>
</dbReference>
<dbReference type="PANTHER" id="PTHR43289:SF6">
    <property type="entry name" value="SERINE_THREONINE-PROTEIN KINASE NEKL-3"/>
    <property type="match status" value="1"/>
</dbReference>
<dbReference type="Gene3D" id="3.30.200.20">
    <property type="entry name" value="Phosphorylase Kinase, domain 1"/>
    <property type="match status" value="1"/>
</dbReference>
<keyword evidence="2" id="KW-0723">Serine/threonine-protein kinase</keyword>
<feature type="transmembrane region" description="Helical" evidence="8">
    <location>
        <begin position="508"/>
        <end position="526"/>
    </location>
</feature>
<evidence type="ECO:0000256" key="2">
    <source>
        <dbReference type="ARBA" id="ARBA00022527"/>
    </source>
</evidence>